<dbReference type="Pfam" id="PF00226">
    <property type="entry name" value="DnaJ"/>
    <property type="match status" value="1"/>
</dbReference>
<evidence type="ECO:0000259" key="1">
    <source>
        <dbReference type="PROSITE" id="PS50076"/>
    </source>
</evidence>
<dbReference type="Pfam" id="PF09350">
    <property type="entry name" value="DJC28_CD"/>
    <property type="match status" value="1"/>
</dbReference>
<dbReference type="PANTHER" id="PTHR39158">
    <property type="entry name" value="OS08G0560600 PROTEIN"/>
    <property type="match status" value="1"/>
</dbReference>
<dbReference type="InParanoid" id="A0A6P8HK82"/>
<dbReference type="FunCoup" id="A0A6P8HK82">
    <property type="interactions" value="89"/>
</dbReference>
<dbReference type="OrthoDB" id="1922282at2759"/>
<dbReference type="Proteomes" id="UP000515163">
    <property type="component" value="Unplaced"/>
</dbReference>
<feature type="domain" description="J" evidence="1">
    <location>
        <begin position="49"/>
        <end position="115"/>
    </location>
</feature>
<gene>
    <name evidence="3" type="primary">LOC116290236</name>
</gene>
<organism evidence="2 3">
    <name type="scientific">Actinia tenebrosa</name>
    <name type="common">Australian red waratah sea anemone</name>
    <dbReference type="NCBI Taxonomy" id="6105"/>
    <lineage>
        <taxon>Eukaryota</taxon>
        <taxon>Metazoa</taxon>
        <taxon>Cnidaria</taxon>
        <taxon>Anthozoa</taxon>
        <taxon>Hexacorallia</taxon>
        <taxon>Actiniaria</taxon>
        <taxon>Actiniidae</taxon>
        <taxon>Actinia</taxon>
    </lineage>
</organism>
<dbReference type="InterPro" id="IPR001623">
    <property type="entry name" value="DnaJ_domain"/>
</dbReference>
<keyword evidence="2" id="KW-1185">Reference proteome</keyword>
<dbReference type="RefSeq" id="XP_031553102.1">
    <property type="nucleotide sequence ID" value="XM_031697242.1"/>
</dbReference>
<dbReference type="InterPro" id="IPR052573">
    <property type="entry name" value="DnaJ_C_subfamily_28"/>
</dbReference>
<dbReference type="SUPFAM" id="SSF46565">
    <property type="entry name" value="Chaperone J-domain"/>
    <property type="match status" value="1"/>
</dbReference>
<reference evidence="3" key="1">
    <citation type="submission" date="2025-08" db="UniProtKB">
        <authorList>
            <consortium name="RefSeq"/>
        </authorList>
    </citation>
    <scope>IDENTIFICATION</scope>
    <source>
        <tissue evidence="3">Tentacle</tissue>
    </source>
</reference>
<dbReference type="Gene3D" id="1.10.287.110">
    <property type="entry name" value="DnaJ domain"/>
    <property type="match status" value="1"/>
</dbReference>
<dbReference type="InterPro" id="IPR018961">
    <property type="entry name" value="DnaJ_homolog_subfam-C_membr-28"/>
</dbReference>
<proteinExistence type="predicted"/>
<accession>A0A6P8HK82</accession>
<evidence type="ECO:0000313" key="2">
    <source>
        <dbReference type="Proteomes" id="UP000515163"/>
    </source>
</evidence>
<dbReference type="AlphaFoldDB" id="A0A6P8HK82"/>
<protein>
    <submittedName>
        <fullName evidence="3">DnaJ homolog subfamily C member 28-like</fullName>
    </submittedName>
</protein>
<sequence length="407" mass="47220">MATAAGTTLPLLRILTRKSQSFWGLNSFRRHLHCSVTLLSEKSKLTIRECYKLLGLSEEDTTETEVRAAYFKLAKQYHPDSGQSKADPEKFARIEQAYKVVLKHLSQKHVEEEEGDDEEDKFDIRHTAPQHRQYLEYGGFGSGTPSTREKQYRNHRFEQAIEGVFSHKTKQHGAEETSIAKAEKKAIRKNKISGAIERMVEDLIQEAMSKGEFQNLPGSGKPFTKDPLRDPYMDSGTHRLNQILLDSGYVPDWIALEKEIREDYATLKNKIRIKREQLGPMPFTKEDHQKWSNFEKGLTQKVQLIDRKIDKLNLIVPVLNRQRMHINLQKIINKALMDYGYGSPELFSPKDNSVAKENIQRFYLDINIRNSLTVVFRDYIGPVMLWTIFYLDSLLRNLKAKYVNKNQ</sequence>
<dbReference type="PANTHER" id="PTHR39158:SF1">
    <property type="entry name" value="DNAJ HOMOLOG SUBFAMILY C MEMBER 28"/>
    <property type="match status" value="1"/>
</dbReference>
<dbReference type="PROSITE" id="PS50076">
    <property type="entry name" value="DNAJ_2"/>
    <property type="match status" value="1"/>
</dbReference>
<evidence type="ECO:0000313" key="3">
    <source>
        <dbReference type="RefSeq" id="XP_031553102.1"/>
    </source>
</evidence>
<dbReference type="GeneID" id="116290236"/>
<dbReference type="KEGG" id="aten:116290236"/>
<name>A0A6P8HK82_ACTTE</name>
<dbReference type="CDD" id="cd06257">
    <property type="entry name" value="DnaJ"/>
    <property type="match status" value="1"/>
</dbReference>
<dbReference type="InterPro" id="IPR036869">
    <property type="entry name" value="J_dom_sf"/>
</dbReference>
<dbReference type="SMART" id="SM00271">
    <property type="entry name" value="DnaJ"/>
    <property type="match status" value="1"/>
</dbReference>